<evidence type="ECO:0000313" key="3">
    <source>
        <dbReference type="Proteomes" id="UP000236546"/>
    </source>
</evidence>
<sequence length="167" mass="19167">MPAQKRTSETTKSCDETEMPTSNKRQMAHDGEECDQKYGQYGHEGQFRVEKIRRDGKAGYPKHGYNGHEGSFRVKQTRHDSTRSMNERDTRDHAVPRRTADTISNSVSSFFSLFKEKSEKLQTGVSNSEDHSEEARPDNLNPWSPILTMNGTREDIRAHLLNRVENP</sequence>
<feature type="region of interest" description="Disordered" evidence="1">
    <location>
        <begin position="57"/>
        <end position="101"/>
    </location>
</feature>
<reference evidence="2 3" key="1">
    <citation type="submission" date="2017-02" db="EMBL/GenBank/DDBJ databases">
        <title>Genomes of Trichoderma spp. with biocontrol activity.</title>
        <authorList>
            <person name="Gardiner D."/>
            <person name="Kazan K."/>
            <person name="Vos C."/>
            <person name="Harvey P."/>
        </authorList>
    </citation>
    <scope>NUCLEOTIDE SEQUENCE [LARGE SCALE GENOMIC DNA]</scope>
    <source>
        <strain evidence="2 3">A5MH</strain>
    </source>
</reference>
<organism evidence="2 3">
    <name type="scientific">Trichoderma gamsii</name>
    <dbReference type="NCBI Taxonomy" id="398673"/>
    <lineage>
        <taxon>Eukaryota</taxon>
        <taxon>Fungi</taxon>
        <taxon>Dikarya</taxon>
        <taxon>Ascomycota</taxon>
        <taxon>Pezizomycotina</taxon>
        <taxon>Sordariomycetes</taxon>
        <taxon>Hypocreomycetidae</taxon>
        <taxon>Hypocreales</taxon>
        <taxon>Hypocreaceae</taxon>
        <taxon>Trichoderma</taxon>
    </lineage>
</organism>
<protein>
    <submittedName>
        <fullName evidence="2">Uncharacterized protein</fullName>
    </submittedName>
</protein>
<evidence type="ECO:0000256" key="1">
    <source>
        <dbReference type="SAM" id="MobiDB-lite"/>
    </source>
</evidence>
<name>A0A2K0T9R0_9HYPO</name>
<feature type="compositionally biased region" description="Basic and acidic residues" evidence="1">
    <location>
        <begin position="1"/>
        <end position="15"/>
    </location>
</feature>
<dbReference type="EMBL" id="MTYH01000051">
    <property type="protein sequence ID" value="PNP42266.1"/>
    <property type="molecule type" value="Genomic_DNA"/>
</dbReference>
<dbReference type="AlphaFoldDB" id="A0A2K0T9R0"/>
<feature type="region of interest" description="Disordered" evidence="1">
    <location>
        <begin position="118"/>
        <end position="147"/>
    </location>
</feature>
<accession>A0A2K0T9R0</accession>
<evidence type="ECO:0000313" key="2">
    <source>
        <dbReference type="EMBL" id="PNP42266.1"/>
    </source>
</evidence>
<feature type="compositionally biased region" description="Basic and acidic residues" evidence="1">
    <location>
        <begin position="77"/>
        <end position="100"/>
    </location>
</feature>
<feature type="region of interest" description="Disordered" evidence="1">
    <location>
        <begin position="1"/>
        <end position="30"/>
    </location>
</feature>
<feature type="compositionally biased region" description="Basic and acidic residues" evidence="1">
    <location>
        <begin position="128"/>
        <end position="137"/>
    </location>
</feature>
<gene>
    <name evidence="2" type="ORF">TGAMA5MH_05948</name>
</gene>
<dbReference type="Proteomes" id="UP000236546">
    <property type="component" value="Unassembled WGS sequence"/>
</dbReference>
<comment type="caution">
    <text evidence="2">The sequence shown here is derived from an EMBL/GenBank/DDBJ whole genome shotgun (WGS) entry which is preliminary data.</text>
</comment>
<proteinExistence type="predicted"/>